<sequence>MKGSRVKLVSYGKPGAYRAGIWLDNGIADLEQGMRLANLEDPVSDLRLLLSQQNWRDKLERVAKAVDSMELLDPTSTRLGAPIPQPGNVLLAGANTYSHLREAEPLVGKINPPNRPMLIGRSTSSVCGPHDDIVLPPETKKLDYEVEIAAIIGKPCRRITEDQANNHIAGFCVANDLSARDIQIAEHEEVPLFKLTHYLGKSFDTFCPMGPALVTGDEIDWAQPLRMCTTVNDGVRQDSDTSDLIYSISILVSYASSIMTLNPGDVLLTGSPAGVANFMEPPQFLQDGDLVRCQIEQIGAIENRVRREII</sequence>
<accession>A0A6N7Z870</accession>
<dbReference type="EMBL" id="WMBA01000035">
    <property type="protein sequence ID" value="MTD56506.1"/>
    <property type="molecule type" value="Genomic_DNA"/>
</dbReference>
<evidence type="ECO:0000256" key="1">
    <source>
        <dbReference type="ARBA" id="ARBA00010211"/>
    </source>
</evidence>
<gene>
    <name evidence="4" type="ORF">GKO32_21385</name>
</gene>
<protein>
    <submittedName>
        <fullName evidence="4">FAA hydrolase family protein</fullName>
    </submittedName>
</protein>
<evidence type="ECO:0000313" key="5">
    <source>
        <dbReference type="Proteomes" id="UP000440096"/>
    </source>
</evidence>
<evidence type="ECO:0000256" key="2">
    <source>
        <dbReference type="ARBA" id="ARBA00022723"/>
    </source>
</evidence>
<dbReference type="SUPFAM" id="SSF56529">
    <property type="entry name" value="FAH"/>
    <property type="match status" value="1"/>
</dbReference>
<dbReference type="GO" id="GO:0016787">
    <property type="term" value="F:hydrolase activity"/>
    <property type="evidence" value="ECO:0007669"/>
    <property type="project" value="UniProtKB-KW"/>
</dbReference>
<dbReference type="PANTHER" id="PTHR42796:SF4">
    <property type="entry name" value="FUMARYLACETOACETATE HYDROLASE DOMAIN-CONTAINING PROTEIN 2A"/>
    <property type="match status" value="1"/>
</dbReference>
<dbReference type="PANTHER" id="PTHR42796">
    <property type="entry name" value="FUMARYLACETOACETATE HYDROLASE DOMAIN-CONTAINING PROTEIN 2A-RELATED"/>
    <property type="match status" value="1"/>
</dbReference>
<keyword evidence="5" id="KW-1185">Reference proteome</keyword>
<dbReference type="InterPro" id="IPR036663">
    <property type="entry name" value="Fumarylacetoacetase_C_sf"/>
</dbReference>
<comment type="caution">
    <text evidence="4">The sequence shown here is derived from an EMBL/GenBank/DDBJ whole genome shotgun (WGS) entry which is preliminary data.</text>
</comment>
<dbReference type="Gene3D" id="3.90.850.10">
    <property type="entry name" value="Fumarylacetoacetase-like, C-terminal domain"/>
    <property type="match status" value="1"/>
</dbReference>
<comment type="similarity">
    <text evidence="1">Belongs to the FAH family.</text>
</comment>
<feature type="domain" description="Fumarylacetoacetase-like C-terminal" evidence="3">
    <location>
        <begin position="91"/>
        <end position="306"/>
    </location>
</feature>
<reference evidence="4 5" key="1">
    <citation type="submission" date="2019-11" db="EMBL/GenBank/DDBJ databases">
        <title>Draft genome of Amycolatopsis RM579.</title>
        <authorList>
            <person name="Duangmal K."/>
            <person name="Mingma R."/>
        </authorList>
    </citation>
    <scope>NUCLEOTIDE SEQUENCE [LARGE SCALE GENOMIC DNA]</scope>
    <source>
        <strain evidence="4 5">RM579</strain>
    </source>
</reference>
<organism evidence="4 5">
    <name type="scientific">Amycolatopsis pithecellobii</name>
    <dbReference type="NCBI Taxonomy" id="664692"/>
    <lineage>
        <taxon>Bacteria</taxon>
        <taxon>Bacillati</taxon>
        <taxon>Actinomycetota</taxon>
        <taxon>Actinomycetes</taxon>
        <taxon>Pseudonocardiales</taxon>
        <taxon>Pseudonocardiaceae</taxon>
        <taxon>Amycolatopsis</taxon>
    </lineage>
</organism>
<proteinExistence type="inferred from homology"/>
<dbReference type="InterPro" id="IPR011234">
    <property type="entry name" value="Fumarylacetoacetase-like_C"/>
</dbReference>
<dbReference type="OrthoDB" id="9805307at2"/>
<dbReference type="AlphaFoldDB" id="A0A6N7Z870"/>
<dbReference type="GO" id="GO:0044281">
    <property type="term" value="P:small molecule metabolic process"/>
    <property type="evidence" value="ECO:0007669"/>
    <property type="project" value="UniProtKB-ARBA"/>
</dbReference>
<name>A0A6N7Z870_9PSEU</name>
<keyword evidence="2" id="KW-0479">Metal-binding</keyword>
<evidence type="ECO:0000259" key="3">
    <source>
        <dbReference type="Pfam" id="PF01557"/>
    </source>
</evidence>
<dbReference type="GO" id="GO:0046872">
    <property type="term" value="F:metal ion binding"/>
    <property type="evidence" value="ECO:0007669"/>
    <property type="project" value="UniProtKB-KW"/>
</dbReference>
<keyword evidence="4" id="KW-0378">Hydrolase</keyword>
<dbReference type="InterPro" id="IPR051121">
    <property type="entry name" value="FAH"/>
</dbReference>
<dbReference type="Pfam" id="PF01557">
    <property type="entry name" value="FAA_hydrolase"/>
    <property type="match status" value="1"/>
</dbReference>
<dbReference type="Proteomes" id="UP000440096">
    <property type="component" value="Unassembled WGS sequence"/>
</dbReference>
<evidence type="ECO:0000313" key="4">
    <source>
        <dbReference type="EMBL" id="MTD56506.1"/>
    </source>
</evidence>